<dbReference type="Proteomes" id="UP000000437">
    <property type="component" value="Chromosome 12"/>
</dbReference>
<feature type="region of interest" description="Disordered" evidence="8">
    <location>
        <begin position="1"/>
        <end position="240"/>
    </location>
</feature>
<evidence type="ECO:0000256" key="4">
    <source>
        <dbReference type="ARBA" id="ARBA00022701"/>
    </source>
</evidence>
<keyword evidence="4 7" id="KW-0493">Microtubule</keyword>
<dbReference type="InterPro" id="IPR001084">
    <property type="entry name" value="MAP_tubulin-bd_rpt"/>
</dbReference>
<evidence type="ECO:0000256" key="2">
    <source>
        <dbReference type="ARBA" id="ARBA00022490"/>
    </source>
</evidence>
<dbReference type="RefSeq" id="XP_068080795.1">
    <property type="nucleotide sequence ID" value="XM_068224694.2"/>
</dbReference>
<evidence type="ECO:0000256" key="1">
    <source>
        <dbReference type="ARBA" id="ARBA00004245"/>
    </source>
</evidence>
<evidence type="ECO:0000256" key="8">
    <source>
        <dbReference type="SAM" id="MobiDB-lite"/>
    </source>
</evidence>
<accession>A0AB32U1M7</accession>
<evidence type="ECO:0000313" key="11">
    <source>
        <dbReference type="ZFIN" id="ZDB-GENE-081027-1"/>
    </source>
</evidence>
<dbReference type="KEGG" id="dre:100000342"/>
<feature type="compositionally biased region" description="Basic and acidic residues" evidence="8">
    <location>
        <begin position="48"/>
        <end position="59"/>
    </location>
</feature>
<dbReference type="ZFIN" id="ZDB-GENE-081027-1">
    <property type="gene designation" value="mapta"/>
</dbReference>
<keyword evidence="9" id="KW-1185">Reference proteome</keyword>
<evidence type="ECO:0000256" key="3">
    <source>
        <dbReference type="ARBA" id="ARBA00022553"/>
    </source>
</evidence>
<keyword evidence="5" id="KW-0677">Repeat</keyword>
<dbReference type="Pfam" id="PF00418">
    <property type="entry name" value="Tubulin-binding"/>
    <property type="match status" value="8"/>
</dbReference>
<dbReference type="AGR" id="ZFIN:ZDB-GENE-081027-1"/>
<feature type="compositionally biased region" description="Polar residues" evidence="8">
    <location>
        <begin position="479"/>
        <end position="490"/>
    </location>
</feature>
<evidence type="ECO:0000313" key="9">
    <source>
        <dbReference type="Proteomes" id="UP000000437"/>
    </source>
</evidence>
<evidence type="ECO:0000256" key="6">
    <source>
        <dbReference type="ARBA" id="ARBA00023212"/>
    </source>
</evidence>
<name>A0AB32U1M7_DANRE</name>
<evidence type="ECO:0000256" key="5">
    <source>
        <dbReference type="ARBA" id="ARBA00022737"/>
    </source>
</evidence>
<sequence length="508" mass="53536">MDQHHDLLSSSPNAHYNSGDNMASSLSGMTINDHHHKENGLVRPGDCPMKESPEDSRGDETEDPGAEVASAGGMAPTAQSKTNGDAEKRCPKNPNTKVRPSSLKTPSSIPKKSSSSSSRSPSVSALKETRTRAPSSSRPHAAGTKIPAMTAVAKNGKDTAENSGHSSPGTPKSPASKAAGGKPPSTGNEIKKVAVIRSTPKSPKNRSPTSLSAAAPLPDLKNVRSKVGSTDNLKHQPGGGRIQILDQKVDFSNVQSKCGSKANLKHTPGGGNVQILDQKLDFSNVPSRCGSKDNITHTPGGGNVKILDQKVDFTKVQSKCGSKDNIKHAPGGGNVKILDQKLDFSNVQSKCGSKDNIKYAPGGGNVQILDQKLDLTNVQARCGSKDNLKHVPGGGKVQILHKKIDLSNVQSKCGSKDNLRHKPGGGNIEIRSEKLDFKAQSKIGSMDNIKHTPGGGNRRREKDRGANTPQDEGFLTPDPSETPTLSSASLSPEPILLSNPQIKIEDSN</sequence>
<dbReference type="InterPro" id="IPR027324">
    <property type="entry name" value="MAP2/MAP4/Tau"/>
</dbReference>
<proteinExistence type="predicted"/>
<dbReference type="PROSITE" id="PS51491">
    <property type="entry name" value="TAU_MAP_2"/>
    <property type="match status" value="8"/>
</dbReference>
<dbReference type="PANTHER" id="PTHR11501">
    <property type="entry name" value="MICROTUBULE-ASSOCIATED PROTEIN"/>
    <property type="match status" value="1"/>
</dbReference>
<dbReference type="PANTHER" id="PTHR11501:SF18">
    <property type="entry name" value="MICROTUBULE-ASSOCIATED PROTEIN"/>
    <property type="match status" value="1"/>
</dbReference>
<dbReference type="CTD" id="100000342"/>
<feature type="compositionally biased region" description="Polar residues" evidence="8">
    <location>
        <begin position="161"/>
        <end position="170"/>
    </location>
</feature>
<dbReference type="GeneID" id="100000342"/>
<feature type="compositionally biased region" description="Polar residues" evidence="8">
    <location>
        <begin position="8"/>
        <end position="30"/>
    </location>
</feature>
<feature type="region of interest" description="Disordered" evidence="8">
    <location>
        <begin position="439"/>
        <end position="508"/>
    </location>
</feature>
<keyword evidence="3" id="KW-0597">Phosphoprotein</keyword>
<reference evidence="10" key="1">
    <citation type="submission" date="2025-08" db="UniProtKB">
        <authorList>
            <consortium name="RefSeq"/>
        </authorList>
    </citation>
    <scope>IDENTIFICATION</scope>
    <source>
        <strain evidence="10">Tuebingen</strain>
        <tissue evidence="10">Fibroblasts and whole tissue</tissue>
    </source>
</reference>
<keyword evidence="2 7" id="KW-0963">Cytoplasm</keyword>
<comment type="subcellular location">
    <subcellularLocation>
        <location evidence="1 7">Cytoplasm</location>
        <location evidence="1 7">Cytoskeleton</location>
    </subcellularLocation>
</comment>
<feature type="compositionally biased region" description="Polar residues" evidence="8">
    <location>
        <begin position="199"/>
        <end position="212"/>
    </location>
</feature>
<feature type="compositionally biased region" description="Low complexity" evidence="8">
    <location>
        <begin position="100"/>
        <end position="124"/>
    </location>
</feature>
<evidence type="ECO:0000313" key="10">
    <source>
        <dbReference type="RefSeq" id="XP_068080795.1"/>
    </source>
</evidence>
<gene>
    <name evidence="10 11" type="primary">mapta</name>
</gene>
<dbReference type="GO" id="GO:0005874">
    <property type="term" value="C:microtubule"/>
    <property type="evidence" value="ECO:0007669"/>
    <property type="project" value="UniProtKB-KW"/>
</dbReference>
<organism evidence="9 10">
    <name type="scientific">Danio rerio</name>
    <name type="common">Zebrafish</name>
    <name type="synonym">Brachydanio rerio</name>
    <dbReference type="NCBI Taxonomy" id="7955"/>
    <lineage>
        <taxon>Eukaryota</taxon>
        <taxon>Metazoa</taxon>
        <taxon>Chordata</taxon>
        <taxon>Craniata</taxon>
        <taxon>Vertebrata</taxon>
        <taxon>Euteleostomi</taxon>
        <taxon>Actinopterygii</taxon>
        <taxon>Neopterygii</taxon>
        <taxon>Teleostei</taxon>
        <taxon>Ostariophysi</taxon>
        <taxon>Cypriniformes</taxon>
        <taxon>Danionidae</taxon>
        <taxon>Danioninae</taxon>
        <taxon>Danio</taxon>
    </lineage>
</organism>
<keyword evidence="6 7" id="KW-0206">Cytoskeleton</keyword>
<dbReference type="GO" id="GO:0008017">
    <property type="term" value="F:microtubule binding"/>
    <property type="evidence" value="ECO:0007669"/>
    <property type="project" value="InterPro"/>
</dbReference>
<dbReference type="PROSITE" id="PS00229">
    <property type="entry name" value="TAU_MAP_1"/>
    <property type="match status" value="4"/>
</dbReference>
<evidence type="ECO:0000256" key="7">
    <source>
        <dbReference type="RuleBase" id="RU000686"/>
    </source>
</evidence>
<protein>
    <recommendedName>
        <fullName evidence="7">Microtubule-associated protein</fullName>
    </recommendedName>
</protein>
<dbReference type="AlphaFoldDB" id="A0AB32U1M7"/>